<accession>A0A4R7BYC1</accession>
<comment type="caution">
    <text evidence="2">The sequence shown here is derived from an EMBL/GenBank/DDBJ whole genome shotgun (WGS) entry which is preliminary data.</text>
</comment>
<evidence type="ECO:0000256" key="1">
    <source>
        <dbReference type="SAM" id="MobiDB-lite"/>
    </source>
</evidence>
<dbReference type="AlphaFoldDB" id="A0A4R7BYC1"/>
<feature type="region of interest" description="Disordered" evidence="1">
    <location>
        <begin position="1"/>
        <end position="37"/>
    </location>
</feature>
<name>A0A4R7BYC1_9HYPH</name>
<organism evidence="2 3">
    <name type="scientific">Enterovirga rhinocerotis</name>
    <dbReference type="NCBI Taxonomy" id="1339210"/>
    <lineage>
        <taxon>Bacteria</taxon>
        <taxon>Pseudomonadati</taxon>
        <taxon>Pseudomonadota</taxon>
        <taxon>Alphaproteobacteria</taxon>
        <taxon>Hyphomicrobiales</taxon>
        <taxon>Methylobacteriaceae</taxon>
        <taxon>Enterovirga</taxon>
    </lineage>
</organism>
<gene>
    <name evidence="2" type="ORF">EV668_3094</name>
</gene>
<sequence>MTALHDPIGDPPDEKETAPRANAGPDIESNFKNDQMNSTPMLISPALPQAVSGFQRVATAAFAVALAAGYDPSTLDAFAERSIDIGAGVNPAKYKRRIAFASGVREGDWRFGAPPPGRSHRERSKFADLILELSKTMLSEMPRQDVERIIFAALAEAKTEARDV</sequence>
<dbReference type="Proteomes" id="UP000295122">
    <property type="component" value="Unassembled WGS sequence"/>
</dbReference>
<reference evidence="2 3" key="1">
    <citation type="submission" date="2019-03" db="EMBL/GenBank/DDBJ databases">
        <title>Genomic Encyclopedia of Type Strains, Phase IV (KMG-IV): sequencing the most valuable type-strain genomes for metagenomic binning, comparative biology and taxonomic classification.</title>
        <authorList>
            <person name="Goeker M."/>
        </authorList>
    </citation>
    <scope>NUCLEOTIDE SEQUENCE [LARGE SCALE GENOMIC DNA]</scope>
    <source>
        <strain evidence="2 3">DSM 25903</strain>
    </source>
</reference>
<proteinExistence type="predicted"/>
<protein>
    <submittedName>
        <fullName evidence="2">Uncharacterized protein</fullName>
    </submittedName>
</protein>
<dbReference type="EMBL" id="SNZR01000013">
    <property type="protein sequence ID" value="TDR90252.1"/>
    <property type="molecule type" value="Genomic_DNA"/>
</dbReference>
<evidence type="ECO:0000313" key="2">
    <source>
        <dbReference type="EMBL" id="TDR90252.1"/>
    </source>
</evidence>
<dbReference type="RefSeq" id="WP_133771494.1">
    <property type="nucleotide sequence ID" value="NZ_SNZR01000013.1"/>
</dbReference>
<evidence type="ECO:0000313" key="3">
    <source>
        <dbReference type="Proteomes" id="UP000295122"/>
    </source>
</evidence>
<keyword evidence="3" id="KW-1185">Reference proteome</keyword>